<reference evidence="3 4" key="1">
    <citation type="submission" date="2016-10" db="EMBL/GenBank/DDBJ databases">
        <authorList>
            <person name="Varghese N."/>
            <person name="Submissions S."/>
        </authorList>
    </citation>
    <scope>NUCLEOTIDE SEQUENCE [LARGE SCALE GENOMIC DNA]</scope>
    <source>
        <strain evidence="3 4">DSM 21822</strain>
    </source>
</reference>
<dbReference type="RefSeq" id="WP_149762002.1">
    <property type="nucleotide sequence ID" value="NZ_BSPE01000003.1"/>
</dbReference>
<proteinExistence type="predicted"/>
<sequence length="145" mass="16632">MQFKSVVASAFLVSALSLPAAAQDTERYTMEKSANGYVRMDRKTGEMSICEERSGQLVCKMAADERSAFQDEVERLQDRVSGLEKRVAEIETASRLDPSKVLPTEEDFEKSLGYMERFFRRFMDIVRDFEQDWRKGEPGAEPQKT</sequence>
<evidence type="ECO:0000256" key="2">
    <source>
        <dbReference type="SAM" id="SignalP"/>
    </source>
</evidence>
<keyword evidence="2" id="KW-0732">Signal</keyword>
<keyword evidence="1" id="KW-0175">Coiled coil</keyword>
<keyword evidence="4" id="KW-1185">Reference proteome</keyword>
<name>A0A1I4CHB1_9HYPH</name>
<evidence type="ECO:0000313" key="4">
    <source>
        <dbReference type="Proteomes" id="UP000323300"/>
    </source>
</evidence>
<feature type="signal peptide" evidence="2">
    <location>
        <begin position="1"/>
        <end position="22"/>
    </location>
</feature>
<dbReference type="EMBL" id="FOSL01000013">
    <property type="protein sequence ID" value="SFK80628.1"/>
    <property type="molecule type" value="Genomic_DNA"/>
</dbReference>
<organism evidence="3 4">
    <name type="scientific">Neomesorhizobium albiziae</name>
    <dbReference type="NCBI Taxonomy" id="335020"/>
    <lineage>
        <taxon>Bacteria</taxon>
        <taxon>Pseudomonadati</taxon>
        <taxon>Pseudomonadota</taxon>
        <taxon>Alphaproteobacteria</taxon>
        <taxon>Hyphomicrobiales</taxon>
        <taxon>Phyllobacteriaceae</taxon>
        <taxon>Neomesorhizobium</taxon>
    </lineage>
</organism>
<evidence type="ECO:0000313" key="3">
    <source>
        <dbReference type="EMBL" id="SFK80628.1"/>
    </source>
</evidence>
<accession>A0A1I4CHB1</accession>
<evidence type="ECO:0000256" key="1">
    <source>
        <dbReference type="SAM" id="Coils"/>
    </source>
</evidence>
<feature type="chain" id="PRO_5009302570" description="LTXXQ motif family protein" evidence="2">
    <location>
        <begin position="23"/>
        <end position="145"/>
    </location>
</feature>
<dbReference type="AlphaFoldDB" id="A0A1I4CHB1"/>
<dbReference type="Proteomes" id="UP000323300">
    <property type="component" value="Unassembled WGS sequence"/>
</dbReference>
<feature type="coiled-coil region" evidence="1">
    <location>
        <begin position="59"/>
        <end position="93"/>
    </location>
</feature>
<dbReference type="OrthoDB" id="7870871at2"/>
<evidence type="ECO:0008006" key="5">
    <source>
        <dbReference type="Google" id="ProtNLM"/>
    </source>
</evidence>
<gene>
    <name evidence="3" type="ORF">SAMN04488498_11358</name>
</gene>
<protein>
    <recommendedName>
        <fullName evidence="5">LTXXQ motif family protein</fullName>
    </recommendedName>
</protein>